<evidence type="ECO:0000256" key="1">
    <source>
        <dbReference type="SAM" id="MobiDB-lite"/>
    </source>
</evidence>
<name>A0A0C9YBX4_9AGAM</name>
<dbReference type="EMBL" id="KN833741">
    <property type="protein sequence ID" value="KIK22250.1"/>
    <property type="molecule type" value="Genomic_DNA"/>
</dbReference>
<proteinExistence type="predicted"/>
<reference evidence="3" key="2">
    <citation type="submission" date="2015-01" db="EMBL/GenBank/DDBJ databases">
        <title>Evolutionary Origins and Diversification of the Mycorrhizal Mutualists.</title>
        <authorList>
            <consortium name="DOE Joint Genome Institute"/>
            <consortium name="Mycorrhizal Genomics Consortium"/>
            <person name="Kohler A."/>
            <person name="Kuo A."/>
            <person name="Nagy L.G."/>
            <person name="Floudas D."/>
            <person name="Copeland A."/>
            <person name="Barry K.W."/>
            <person name="Cichocki N."/>
            <person name="Veneault-Fourrey C."/>
            <person name="LaButti K."/>
            <person name="Lindquist E.A."/>
            <person name="Lipzen A."/>
            <person name="Lundell T."/>
            <person name="Morin E."/>
            <person name="Murat C."/>
            <person name="Riley R."/>
            <person name="Ohm R."/>
            <person name="Sun H."/>
            <person name="Tunlid A."/>
            <person name="Henrissat B."/>
            <person name="Grigoriev I.V."/>
            <person name="Hibbett D.S."/>
            <person name="Martin F."/>
        </authorList>
    </citation>
    <scope>NUCLEOTIDE SEQUENCE [LARGE SCALE GENOMIC DNA]</scope>
    <source>
        <strain evidence="3">441</strain>
    </source>
</reference>
<feature type="compositionally biased region" description="Polar residues" evidence="1">
    <location>
        <begin position="172"/>
        <end position="188"/>
    </location>
</feature>
<sequence length="243" mass="26422">MGWDSGNSGTLSGQSWPEGDLSGTLLSETPKRQWGLSDLDPPTPSEGQDYEEHEARSQSTSPIAGDQTAVIVDNKYSNVETAYMFDTQCVNTPMPAAINLKRKRDDLAGDDSKHTSEVGTAIDEENKEGVGIARVHRVMSKTFVCAIEVDEPHGPPKEIGLKHYSIHHQVQKSRSSITPSVASDSVPTSDFPESETMQTSSSGSRFTNSNLPPLFFEGEEVGEDFFANPSPVGQRPTKYLVCS</sequence>
<protein>
    <submittedName>
        <fullName evidence="2">Uncharacterized protein</fullName>
    </submittedName>
</protein>
<accession>A0A0C9YBX4</accession>
<dbReference type="AlphaFoldDB" id="A0A0C9YBX4"/>
<dbReference type="HOGENOM" id="CLU_1142955_0_0_1"/>
<dbReference type="Proteomes" id="UP000054018">
    <property type="component" value="Unassembled WGS sequence"/>
</dbReference>
<reference evidence="2 3" key="1">
    <citation type="submission" date="2014-04" db="EMBL/GenBank/DDBJ databases">
        <authorList>
            <consortium name="DOE Joint Genome Institute"/>
            <person name="Kuo A."/>
            <person name="Kohler A."/>
            <person name="Costa M.D."/>
            <person name="Nagy L.G."/>
            <person name="Floudas D."/>
            <person name="Copeland A."/>
            <person name="Barry K.W."/>
            <person name="Cichocki N."/>
            <person name="Veneault-Fourrey C."/>
            <person name="LaButti K."/>
            <person name="Lindquist E.A."/>
            <person name="Lipzen A."/>
            <person name="Lundell T."/>
            <person name="Morin E."/>
            <person name="Murat C."/>
            <person name="Sun H."/>
            <person name="Tunlid A."/>
            <person name="Henrissat B."/>
            <person name="Grigoriev I.V."/>
            <person name="Hibbett D.S."/>
            <person name="Martin F."/>
            <person name="Nordberg H.P."/>
            <person name="Cantor M.N."/>
            <person name="Hua S.X."/>
        </authorList>
    </citation>
    <scope>NUCLEOTIDE SEQUENCE [LARGE SCALE GENOMIC DNA]</scope>
    <source>
        <strain evidence="2 3">441</strain>
    </source>
</reference>
<organism evidence="2 3">
    <name type="scientific">Pisolithus microcarpus 441</name>
    <dbReference type="NCBI Taxonomy" id="765257"/>
    <lineage>
        <taxon>Eukaryota</taxon>
        <taxon>Fungi</taxon>
        <taxon>Dikarya</taxon>
        <taxon>Basidiomycota</taxon>
        <taxon>Agaricomycotina</taxon>
        <taxon>Agaricomycetes</taxon>
        <taxon>Agaricomycetidae</taxon>
        <taxon>Boletales</taxon>
        <taxon>Sclerodermatineae</taxon>
        <taxon>Pisolithaceae</taxon>
        <taxon>Pisolithus</taxon>
    </lineage>
</organism>
<feature type="compositionally biased region" description="Polar residues" evidence="1">
    <location>
        <begin position="195"/>
        <end position="211"/>
    </location>
</feature>
<gene>
    <name evidence="2" type="ORF">PISMIDRAFT_11730</name>
</gene>
<feature type="region of interest" description="Disordered" evidence="1">
    <location>
        <begin position="1"/>
        <end position="66"/>
    </location>
</feature>
<keyword evidence="3" id="KW-1185">Reference proteome</keyword>
<dbReference type="OrthoDB" id="2627320at2759"/>
<evidence type="ECO:0000313" key="2">
    <source>
        <dbReference type="EMBL" id="KIK22250.1"/>
    </source>
</evidence>
<feature type="region of interest" description="Disordered" evidence="1">
    <location>
        <begin position="172"/>
        <end position="213"/>
    </location>
</feature>
<feature type="compositionally biased region" description="Polar residues" evidence="1">
    <location>
        <begin position="1"/>
        <end position="15"/>
    </location>
</feature>
<evidence type="ECO:0000313" key="3">
    <source>
        <dbReference type="Proteomes" id="UP000054018"/>
    </source>
</evidence>